<evidence type="ECO:0000313" key="5">
    <source>
        <dbReference type="Proteomes" id="UP001589609"/>
    </source>
</evidence>
<sequence>MKELVQIRSLTLETAVNVVLSRVDSDKGTGAVREENNLSQSQNSHALQSQEQLREQENKGMALLFQHMETMTVEFAAMKQELQDIKAQNEYLKEVIHTQEKKQAQLEYDRSDKENKRDEQLMSLIRDMQETKKMIAATEEKKSWIAKLLGK</sequence>
<name>A0ABV5W8Z1_9BACI</name>
<protein>
    <submittedName>
        <fullName evidence="4">DUF3967 domain-containing protein</fullName>
    </submittedName>
</protein>
<reference evidence="4 5" key="1">
    <citation type="submission" date="2024-09" db="EMBL/GenBank/DDBJ databases">
        <authorList>
            <person name="Sun Q."/>
            <person name="Mori K."/>
        </authorList>
    </citation>
    <scope>NUCLEOTIDE SEQUENCE [LARGE SCALE GENOMIC DNA]</scope>
    <source>
        <strain evidence="4 5">JCM 11201</strain>
    </source>
</reference>
<dbReference type="Pfam" id="PF13152">
    <property type="entry name" value="DUF3967"/>
    <property type="match status" value="1"/>
</dbReference>
<gene>
    <name evidence="4" type="ORF">ACFFMS_00015</name>
</gene>
<keyword evidence="1" id="KW-0175">Coiled coil</keyword>
<keyword evidence="5" id="KW-1185">Reference proteome</keyword>
<feature type="coiled-coil region" evidence="1">
    <location>
        <begin position="68"/>
        <end position="141"/>
    </location>
</feature>
<feature type="compositionally biased region" description="Polar residues" evidence="2">
    <location>
        <begin position="37"/>
        <end position="51"/>
    </location>
</feature>
<feature type="domain" description="DUF3967" evidence="3">
    <location>
        <begin position="113"/>
        <end position="144"/>
    </location>
</feature>
<evidence type="ECO:0000259" key="3">
    <source>
        <dbReference type="Pfam" id="PF13152"/>
    </source>
</evidence>
<evidence type="ECO:0000256" key="2">
    <source>
        <dbReference type="SAM" id="MobiDB-lite"/>
    </source>
</evidence>
<organism evidence="4 5">
    <name type="scientific">Ectobacillus funiculus</name>
    <dbReference type="NCBI Taxonomy" id="137993"/>
    <lineage>
        <taxon>Bacteria</taxon>
        <taxon>Bacillati</taxon>
        <taxon>Bacillota</taxon>
        <taxon>Bacilli</taxon>
        <taxon>Bacillales</taxon>
        <taxon>Bacillaceae</taxon>
        <taxon>Ectobacillus</taxon>
    </lineage>
</organism>
<evidence type="ECO:0000256" key="1">
    <source>
        <dbReference type="SAM" id="Coils"/>
    </source>
</evidence>
<dbReference type="Proteomes" id="UP001589609">
    <property type="component" value="Unassembled WGS sequence"/>
</dbReference>
<proteinExistence type="predicted"/>
<dbReference type="InterPro" id="IPR025052">
    <property type="entry name" value="DUF3967"/>
</dbReference>
<accession>A0ABV5W8Z1</accession>
<feature type="region of interest" description="Disordered" evidence="2">
    <location>
        <begin position="34"/>
        <end position="54"/>
    </location>
</feature>
<comment type="caution">
    <text evidence="4">The sequence shown here is derived from an EMBL/GenBank/DDBJ whole genome shotgun (WGS) entry which is preliminary data.</text>
</comment>
<dbReference type="EMBL" id="JBHMAF010000001">
    <property type="protein sequence ID" value="MFB9756943.1"/>
    <property type="molecule type" value="Genomic_DNA"/>
</dbReference>
<evidence type="ECO:0000313" key="4">
    <source>
        <dbReference type="EMBL" id="MFB9756943.1"/>
    </source>
</evidence>